<dbReference type="GO" id="GO:0051301">
    <property type="term" value="P:cell division"/>
    <property type="evidence" value="ECO:0007669"/>
    <property type="project" value="UniProtKB-KW"/>
</dbReference>
<evidence type="ECO:0000256" key="9">
    <source>
        <dbReference type="ARBA" id="ARBA00023328"/>
    </source>
</evidence>
<feature type="compositionally biased region" description="Low complexity" evidence="10">
    <location>
        <begin position="260"/>
        <end position="278"/>
    </location>
</feature>
<evidence type="ECO:0000256" key="5">
    <source>
        <dbReference type="ARBA" id="ARBA00022618"/>
    </source>
</evidence>
<evidence type="ECO:0000313" key="12">
    <source>
        <dbReference type="EMBL" id="GMI20481.1"/>
    </source>
</evidence>
<dbReference type="InterPro" id="IPR018851">
    <property type="entry name" value="Borealin_N"/>
</dbReference>
<comment type="caution">
    <text evidence="12">The sequence shown here is derived from an EMBL/GenBank/DDBJ whole genome shotgun (WGS) entry which is preliminary data.</text>
</comment>
<evidence type="ECO:0000256" key="8">
    <source>
        <dbReference type="ARBA" id="ARBA00023306"/>
    </source>
</evidence>
<protein>
    <recommendedName>
        <fullName evidence="11">Borealin N-terminal domain-containing protein</fullName>
    </recommendedName>
</protein>
<feature type="compositionally biased region" description="Low complexity" evidence="10">
    <location>
        <begin position="98"/>
        <end position="126"/>
    </location>
</feature>
<dbReference type="Gene3D" id="6.10.250.1900">
    <property type="match status" value="1"/>
</dbReference>
<feature type="compositionally biased region" description="Polar residues" evidence="10">
    <location>
        <begin position="74"/>
        <end position="89"/>
    </location>
</feature>
<gene>
    <name evidence="12" type="ORF">TrCOL_g7398</name>
</gene>
<dbReference type="PANTHER" id="PTHR16040">
    <property type="entry name" value="AUSTRALIN, ISOFORM A-RELATED"/>
    <property type="match status" value="1"/>
</dbReference>
<feature type="compositionally biased region" description="Polar residues" evidence="10">
    <location>
        <begin position="31"/>
        <end position="40"/>
    </location>
</feature>
<evidence type="ECO:0000259" key="11">
    <source>
        <dbReference type="Pfam" id="PF10444"/>
    </source>
</evidence>
<keyword evidence="9" id="KW-0137">Centromere</keyword>
<evidence type="ECO:0000256" key="2">
    <source>
        <dbReference type="ARBA" id="ARBA00004584"/>
    </source>
</evidence>
<feature type="region of interest" description="Disordered" evidence="10">
    <location>
        <begin position="214"/>
        <end position="285"/>
    </location>
</feature>
<evidence type="ECO:0000256" key="7">
    <source>
        <dbReference type="ARBA" id="ARBA00023242"/>
    </source>
</evidence>
<dbReference type="GO" id="GO:0005634">
    <property type="term" value="C:nucleus"/>
    <property type="evidence" value="ECO:0007669"/>
    <property type="project" value="UniProtKB-SubCell"/>
</dbReference>
<dbReference type="AlphaFoldDB" id="A0A9W7FVW8"/>
<evidence type="ECO:0000256" key="10">
    <source>
        <dbReference type="SAM" id="MobiDB-lite"/>
    </source>
</evidence>
<comment type="similarity">
    <text evidence="3">Belongs to the borealin family.</text>
</comment>
<accession>A0A9W7FVW8</accession>
<proteinExistence type="inferred from homology"/>
<evidence type="ECO:0000256" key="1">
    <source>
        <dbReference type="ARBA" id="ARBA00004123"/>
    </source>
</evidence>
<dbReference type="PANTHER" id="PTHR16040:SF7">
    <property type="entry name" value="AUSTRALIN, ISOFORM A-RELATED"/>
    <property type="match status" value="1"/>
</dbReference>
<feature type="domain" description="Borealin N-terminal" evidence="11">
    <location>
        <begin position="138"/>
        <end position="189"/>
    </location>
</feature>
<dbReference type="Pfam" id="PF10444">
    <property type="entry name" value="Nbl1_Borealin_N"/>
    <property type="match status" value="1"/>
</dbReference>
<reference evidence="13" key="1">
    <citation type="journal article" date="2023" name="Commun. Biol.">
        <title>Genome analysis of Parmales, the sister group of diatoms, reveals the evolutionary specialization of diatoms from phago-mixotrophs to photoautotrophs.</title>
        <authorList>
            <person name="Ban H."/>
            <person name="Sato S."/>
            <person name="Yoshikawa S."/>
            <person name="Yamada K."/>
            <person name="Nakamura Y."/>
            <person name="Ichinomiya M."/>
            <person name="Sato N."/>
            <person name="Blanc-Mathieu R."/>
            <person name="Endo H."/>
            <person name="Kuwata A."/>
            <person name="Ogata H."/>
        </authorList>
    </citation>
    <scope>NUCLEOTIDE SEQUENCE [LARGE SCALE GENOMIC DNA]</scope>
</reference>
<name>A0A9W7FVW8_9STRA</name>
<keyword evidence="5" id="KW-0132">Cell division</keyword>
<dbReference type="GO" id="GO:0000775">
    <property type="term" value="C:chromosome, centromeric region"/>
    <property type="evidence" value="ECO:0007669"/>
    <property type="project" value="UniProtKB-SubCell"/>
</dbReference>
<dbReference type="Proteomes" id="UP001165065">
    <property type="component" value="Unassembled WGS sequence"/>
</dbReference>
<keyword evidence="8" id="KW-0131">Cell cycle</keyword>
<organism evidence="12 13">
    <name type="scientific">Triparma columacea</name>
    <dbReference type="NCBI Taxonomy" id="722753"/>
    <lineage>
        <taxon>Eukaryota</taxon>
        <taxon>Sar</taxon>
        <taxon>Stramenopiles</taxon>
        <taxon>Ochrophyta</taxon>
        <taxon>Bolidophyceae</taxon>
        <taxon>Parmales</taxon>
        <taxon>Triparmaceae</taxon>
        <taxon>Triparma</taxon>
    </lineage>
</organism>
<keyword evidence="6" id="KW-0498">Mitosis</keyword>
<comment type="subcellular location">
    <subcellularLocation>
        <location evidence="2">Chromosome</location>
        <location evidence="2">Centromere</location>
    </subcellularLocation>
    <subcellularLocation>
        <location evidence="1">Nucleus</location>
    </subcellularLocation>
</comment>
<feature type="region of interest" description="Disordered" evidence="10">
    <location>
        <begin position="1"/>
        <end position="134"/>
    </location>
</feature>
<keyword evidence="13" id="KW-1185">Reference proteome</keyword>
<dbReference type="OrthoDB" id="2392550at2759"/>
<evidence type="ECO:0000256" key="4">
    <source>
        <dbReference type="ARBA" id="ARBA00022454"/>
    </source>
</evidence>
<feature type="compositionally biased region" description="Basic and acidic residues" evidence="10">
    <location>
        <begin position="214"/>
        <end position="228"/>
    </location>
</feature>
<evidence type="ECO:0000256" key="3">
    <source>
        <dbReference type="ARBA" id="ARBA00009914"/>
    </source>
</evidence>
<feature type="compositionally biased region" description="Polar residues" evidence="10">
    <location>
        <begin position="234"/>
        <end position="259"/>
    </location>
</feature>
<keyword evidence="7" id="KW-0539">Nucleus</keyword>
<dbReference type="InterPro" id="IPR018867">
    <property type="entry name" value="Cell_div_borealin"/>
</dbReference>
<evidence type="ECO:0000313" key="13">
    <source>
        <dbReference type="Proteomes" id="UP001165065"/>
    </source>
</evidence>
<keyword evidence="4" id="KW-0158">Chromosome</keyword>
<dbReference type="EMBL" id="BRYA01000511">
    <property type="protein sequence ID" value="GMI20481.1"/>
    <property type="molecule type" value="Genomic_DNA"/>
</dbReference>
<evidence type="ECO:0000256" key="6">
    <source>
        <dbReference type="ARBA" id="ARBA00022776"/>
    </source>
</evidence>
<sequence length="378" mass="39788">MPPKSVRTSRRRQAMGVLDDTPDLNSMDLDFSTTSHTSPIKSAPPRPSMGGICPPSTGRKSKKGRRESRLAMRQSLSTQGSNAGDNNGAPTAAGVAYNASNGNPPPSASSSSSSSSTSSSAPTSGNVALDGSNPGHVSAYISDISDEIDRRCSQIRSGCEDACMSLRNALKVSLMRIPKGVRKMSVKEFEGIYGGDVIGAIRKGIDEEVEEVMRRAKKDTKGTRKRDLPPPSTPGQASKRQTRVTRSTVKATRPTSSVLSTPSGKSASTTTTSGSDFTVPSTPSTVRAARRGEIAYSTNGSPVGQSDVILATVKKSRTNNEASSSLIGIEMDDGKGNFVDIGRKDVVEGMDDDMKRVAVTKLKSLQDEVAALMAQLGN</sequence>